<accession>A0A9X4JTQ3</accession>
<dbReference type="EMBL" id="JAKOAV010000024">
    <property type="protein sequence ID" value="MDF9409114.1"/>
    <property type="molecule type" value="Genomic_DNA"/>
</dbReference>
<protein>
    <submittedName>
        <fullName evidence="1">Spore coat protein</fullName>
    </submittedName>
</protein>
<sequence>MLEEKDRLTDSLVMEKYIADGYNTAAIEASNPQLKEAFINVLRDEYLIQHEIFNEMNNRGWYQAKTANINDINQNLNKWGQELQRVQTTAYQRTGAQPGNYQAVFPKYGFQSGTGAPQNPLT</sequence>
<name>A0A9X4JTQ3_9FIRM</name>
<dbReference type="RefSeq" id="WP_277444556.1">
    <property type="nucleotide sequence ID" value="NZ_JAKOAV010000024.1"/>
</dbReference>
<evidence type="ECO:0000313" key="1">
    <source>
        <dbReference type="EMBL" id="MDF9409114.1"/>
    </source>
</evidence>
<evidence type="ECO:0000313" key="2">
    <source>
        <dbReference type="Proteomes" id="UP001154312"/>
    </source>
</evidence>
<keyword evidence="2" id="KW-1185">Reference proteome</keyword>
<reference evidence="1" key="1">
    <citation type="submission" date="2022-02" db="EMBL/GenBank/DDBJ databases">
        <authorList>
            <person name="Leng L."/>
        </authorList>
    </citation>
    <scope>NUCLEOTIDE SEQUENCE</scope>
    <source>
        <strain evidence="1">JI</strain>
    </source>
</reference>
<organism evidence="1 2">
    <name type="scientific">Pelotomaculum isophthalicicum JI</name>
    <dbReference type="NCBI Taxonomy" id="947010"/>
    <lineage>
        <taxon>Bacteria</taxon>
        <taxon>Bacillati</taxon>
        <taxon>Bacillota</taxon>
        <taxon>Clostridia</taxon>
        <taxon>Eubacteriales</taxon>
        <taxon>Desulfotomaculaceae</taxon>
        <taxon>Pelotomaculum</taxon>
    </lineage>
</organism>
<dbReference type="Pfam" id="PF07875">
    <property type="entry name" value="Coat_F"/>
    <property type="match status" value="1"/>
</dbReference>
<keyword evidence="1" id="KW-0946">Virion</keyword>
<dbReference type="InterPro" id="IPR012851">
    <property type="entry name" value="Spore_coat_CotF-like"/>
</dbReference>
<comment type="caution">
    <text evidence="1">The sequence shown here is derived from an EMBL/GenBank/DDBJ whole genome shotgun (WGS) entry which is preliminary data.</text>
</comment>
<dbReference type="Proteomes" id="UP001154312">
    <property type="component" value="Unassembled WGS sequence"/>
</dbReference>
<gene>
    <name evidence="1" type="ORF">L7E55_12230</name>
</gene>
<dbReference type="AlphaFoldDB" id="A0A9X4JTQ3"/>
<proteinExistence type="predicted"/>
<keyword evidence="1" id="KW-0167">Capsid protein</keyword>